<keyword evidence="2 5" id="KW-0812">Transmembrane</keyword>
<keyword evidence="4 5" id="KW-0472">Membrane</keyword>
<dbReference type="Proteomes" id="UP000187609">
    <property type="component" value="Unassembled WGS sequence"/>
</dbReference>
<dbReference type="GO" id="GO:0098542">
    <property type="term" value="P:defense response to other organism"/>
    <property type="evidence" value="ECO:0007669"/>
    <property type="project" value="InterPro"/>
</dbReference>
<evidence type="ECO:0000313" key="7">
    <source>
        <dbReference type="EMBL" id="OIT32515.1"/>
    </source>
</evidence>
<reference evidence="7" key="1">
    <citation type="submission" date="2016-11" db="EMBL/GenBank/DDBJ databases">
        <title>The genome of Nicotiana attenuata.</title>
        <authorList>
            <person name="Xu S."/>
            <person name="Brockmoeller T."/>
            <person name="Gaquerel E."/>
            <person name="Navarro A."/>
            <person name="Kuhl H."/>
            <person name="Gase K."/>
            <person name="Ling Z."/>
            <person name="Zhou W."/>
            <person name="Kreitzer C."/>
            <person name="Stanke M."/>
            <person name="Tang H."/>
            <person name="Lyons E."/>
            <person name="Pandey P."/>
            <person name="Pandey S.P."/>
            <person name="Timmermann B."/>
            <person name="Baldwin I.T."/>
        </authorList>
    </citation>
    <scope>NUCLEOTIDE SEQUENCE [LARGE SCALE GENOMIC DNA]</scope>
    <source>
        <strain evidence="7">UT</strain>
    </source>
</reference>
<organism evidence="7 8">
    <name type="scientific">Nicotiana attenuata</name>
    <name type="common">Coyote tobacco</name>
    <dbReference type="NCBI Taxonomy" id="49451"/>
    <lineage>
        <taxon>Eukaryota</taxon>
        <taxon>Viridiplantae</taxon>
        <taxon>Streptophyta</taxon>
        <taxon>Embryophyta</taxon>
        <taxon>Tracheophyta</taxon>
        <taxon>Spermatophyta</taxon>
        <taxon>Magnoliopsida</taxon>
        <taxon>eudicotyledons</taxon>
        <taxon>Gunneridae</taxon>
        <taxon>Pentapetalae</taxon>
        <taxon>asterids</taxon>
        <taxon>lamiids</taxon>
        <taxon>Solanales</taxon>
        <taxon>Solanaceae</taxon>
        <taxon>Nicotianoideae</taxon>
        <taxon>Nicotianeae</taxon>
        <taxon>Nicotiana</taxon>
    </lineage>
</organism>
<evidence type="ECO:0000259" key="6">
    <source>
        <dbReference type="Pfam" id="PF03168"/>
    </source>
</evidence>
<proteinExistence type="predicted"/>
<comment type="subcellular location">
    <subcellularLocation>
        <location evidence="1">Membrane</location>
        <topology evidence="1">Single-pass membrane protein</topology>
    </subcellularLocation>
</comment>
<protein>
    <recommendedName>
        <fullName evidence="6">Late embryogenesis abundant protein LEA-2 subgroup domain-containing protein</fullName>
    </recommendedName>
</protein>
<accession>A0A314KTG1</accession>
<evidence type="ECO:0000256" key="4">
    <source>
        <dbReference type="ARBA" id="ARBA00023136"/>
    </source>
</evidence>
<dbReference type="SUPFAM" id="SSF117070">
    <property type="entry name" value="LEA14-like"/>
    <property type="match status" value="1"/>
</dbReference>
<dbReference type="GO" id="GO:0005886">
    <property type="term" value="C:plasma membrane"/>
    <property type="evidence" value="ECO:0007669"/>
    <property type="project" value="TreeGrafter"/>
</dbReference>
<evidence type="ECO:0000256" key="5">
    <source>
        <dbReference type="SAM" id="Phobius"/>
    </source>
</evidence>
<comment type="caution">
    <text evidence="7">The sequence shown here is derived from an EMBL/GenBank/DDBJ whole genome shotgun (WGS) entry which is preliminary data.</text>
</comment>
<feature type="transmembrane region" description="Helical" evidence="5">
    <location>
        <begin position="12"/>
        <end position="34"/>
    </location>
</feature>
<feature type="domain" description="Late embryogenesis abundant protein LEA-2 subgroup" evidence="6">
    <location>
        <begin position="71"/>
        <end position="153"/>
    </location>
</feature>
<name>A0A314KTG1_NICAT</name>
<dbReference type="Gramene" id="OIT32515">
    <property type="protein sequence ID" value="OIT32515"/>
    <property type="gene ID" value="A4A49_27083"/>
</dbReference>
<dbReference type="STRING" id="49451.A0A314KTG1"/>
<gene>
    <name evidence="7" type="ORF">A4A49_27083</name>
</gene>
<evidence type="ECO:0000256" key="3">
    <source>
        <dbReference type="ARBA" id="ARBA00022989"/>
    </source>
</evidence>
<dbReference type="Pfam" id="PF03168">
    <property type="entry name" value="LEA_2"/>
    <property type="match status" value="1"/>
</dbReference>
<dbReference type="InterPro" id="IPR004864">
    <property type="entry name" value="LEA_2"/>
</dbReference>
<evidence type="ECO:0000256" key="2">
    <source>
        <dbReference type="ARBA" id="ARBA00022692"/>
    </source>
</evidence>
<dbReference type="EMBL" id="MJEQ01001045">
    <property type="protein sequence ID" value="OIT32515.1"/>
    <property type="molecule type" value="Genomic_DNA"/>
</dbReference>
<dbReference type="PANTHER" id="PTHR31415:SF125">
    <property type="entry name" value="HARPIN INDUCING PROTEIN 1-LIKE 9"/>
    <property type="match status" value="1"/>
</dbReference>
<dbReference type="GO" id="GO:0009506">
    <property type="term" value="C:plasmodesma"/>
    <property type="evidence" value="ECO:0007669"/>
    <property type="project" value="TreeGrafter"/>
</dbReference>
<dbReference type="InterPro" id="IPR044839">
    <property type="entry name" value="NDR1-like"/>
</dbReference>
<evidence type="ECO:0000313" key="8">
    <source>
        <dbReference type="Proteomes" id="UP000187609"/>
    </source>
</evidence>
<sequence length="194" mass="22566">MNNRKKSKRYNIDLYCWFFQVAAVLSLISLVMWLCLIPRNPIFTLVDFSFLDLNVKNSSLHGDNNSVILNLEIFNPNKGMSIYYNDINFTLNYNGLVVGRSSTQGIYQGHKNITRKEVQMYNVDELFWRGIGNGSIDFVVRLETKVKFKIFKRRTKLREINYVAYISNMTISSNGTISGEKFVKLYPQKFSLLT</sequence>
<keyword evidence="8" id="KW-1185">Reference proteome</keyword>
<evidence type="ECO:0000256" key="1">
    <source>
        <dbReference type="ARBA" id="ARBA00004167"/>
    </source>
</evidence>
<dbReference type="PANTHER" id="PTHR31415">
    <property type="entry name" value="OS05G0367900 PROTEIN"/>
    <property type="match status" value="1"/>
</dbReference>
<dbReference type="AlphaFoldDB" id="A0A314KTG1"/>
<keyword evidence="3 5" id="KW-1133">Transmembrane helix</keyword>